<feature type="region of interest" description="Disordered" evidence="4">
    <location>
        <begin position="327"/>
        <end position="359"/>
    </location>
</feature>
<dbReference type="Gene3D" id="3.40.50.2300">
    <property type="match status" value="2"/>
</dbReference>
<evidence type="ECO:0000313" key="7">
    <source>
        <dbReference type="Proteomes" id="UP000435304"/>
    </source>
</evidence>
<dbReference type="PROSITE" id="PS50932">
    <property type="entry name" value="HTH_LACI_2"/>
    <property type="match status" value="1"/>
</dbReference>
<proteinExistence type="predicted"/>
<keyword evidence="2 6" id="KW-0238">DNA-binding</keyword>
<dbReference type="EMBL" id="WPCU01000001">
    <property type="protein sequence ID" value="MVA74464.1"/>
    <property type="molecule type" value="Genomic_DNA"/>
</dbReference>
<dbReference type="CDD" id="cd06267">
    <property type="entry name" value="PBP1_LacI_sugar_binding-like"/>
    <property type="match status" value="1"/>
</dbReference>
<evidence type="ECO:0000313" key="6">
    <source>
        <dbReference type="EMBL" id="MVA74464.1"/>
    </source>
</evidence>
<keyword evidence="7" id="KW-1185">Reference proteome</keyword>
<comment type="caution">
    <text evidence="6">The sequence shown here is derived from an EMBL/GenBank/DDBJ whole genome shotgun (WGS) entry which is preliminary data.</text>
</comment>
<gene>
    <name evidence="6" type="ORF">GC722_00210</name>
</gene>
<dbReference type="Pfam" id="PF00356">
    <property type="entry name" value="LacI"/>
    <property type="match status" value="1"/>
</dbReference>
<dbReference type="InterPro" id="IPR010982">
    <property type="entry name" value="Lambda_DNA-bd_dom_sf"/>
</dbReference>
<name>A0A6A9USB2_9ACTN</name>
<dbReference type="SMART" id="SM00354">
    <property type="entry name" value="HTH_LACI"/>
    <property type="match status" value="1"/>
</dbReference>
<accession>A0A6A9USB2</accession>
<dbReference type="GO" id="GO:0003700">
    <property type="term" value="F:DNA-binding transcription factor activity"/>
    <property type="evidence" value="ECO:0007669"/>
    <property type="project" value="TreeGrafter"/>
</dbReference>
<dbReference type="Pfam" id="PF13377">
    <property type="entry name" value="Peripla_BP_3"/>
    <property type="match status" value="1"/>
</dbReference>
<dbReference type="InterPro" id="IPR000843">
    <property type="entry name" value="HTH_LacI"/>
</dbReference>
<dbReference type="PANTHER" id="PTHR30146:SF153">
    <property type="entry name" value="LACTOSE OPERON REPRESSOR"/>
    <property type="match status" value="1"/>
</dbReference>
<reference evidence="6 7" key="1">
    <citation type="submission" date="2019-12" db="EMBL/GenBank/DDBJ databases">
        <title>Auraticoccus cholistani sp. nov., an actinomycete isolated from soil of Cholistan desert.</title>
        <authorList>
            <person name="Cheema M.T."/>
        </authorList>
    </citation>
    <scope>NUCLEOTIDE SEQUENCE [LARGE SCALE GENOMIC DNA]</scope>
    <source>
        <strain evidence="6 7">F435</strain>
    </source>
</reference>
<evidence type="ECO:0000256" key="3">
    <source>
        <dbReference type="ARBA" id="ARBA00023163"/>
    </source>
</evidence>
<dbReference type="Proteomes" id="UP000435304">
    <property type="component" value="Unassembled WGS sequence"/>
</dbReference>
<dbReference type="PANTHER" id="PTHR30146">
    <property type="entry name" value="LACI-RELATED TRANSCRIPTIONAL REPRESSOR"/>
    <property type="match status" value="1"/>
</dbReference>
<organism evidence="6 7">
    <name type="scientific">Auraticoccus cholistanensis</name>
    <dbReference type="NCBI Taxonomy" id="2656650"/>
    <lineage>
        <taxon>Bacteria</taxon>
        <taxon>Bacillati</taxon>
        <taxon>Actinomycetota</taxon>
        <taxon>Actinomycetes</taxon>
        <taxon>Propionibacteriales</taxon>
        <taxon>Propionibacteriaceae</taxon>
        <taxon>Auraticoccus</taxon>
    </lineage>
</organism>
<evidence type="ECO:0000259" key="5">
    <source>
        <dbReference type="PROSITE" id="PS50932"/>
    </source>
</evidence>
<keyword evidence="1" id="KW-0805">Transcription regulation</keyword>
<dbReference type="Gene3D" id="1.10.260.40">
    <property type="entry name" value="lambda repressor-like DNA-binding domains"/>
    <property type="match status" value="1"/>
</dbReference>
<dbReference type="AlphaFoldDB" id="A0A6A9USB2"/>
<dbReference type="SUPFAM" id="SSF47413">
    <property type="entry name" value="lambda repressor-like DNA-binding domains"/>
    <property type="match status" value="1"/>
</dbReference>
<dbReference type="RefSeq" id="WP_156606950.1">
    <property type="nucleotide sequence ID" value="NZ_WPCU01000001.1"/>
</dbReference>
<sequence length="359" mass="38617">MPVRQADVAKEAGVSPRTVSNVINGHPHIRPETARRVREAIAKLRYVPNPSAQTLRTGRVGILGFAVPDLSLPYFAELATLMTREAAERGYTLLLDVTSGRAEAEQHVVSGLRPRVMDGLIMSPLALCPEQLTDSAGGKPLVLLGEWGVQKSPLAYVGVDNVTAAASATRHLVETGRRRIAAVGPVRGRTGGAASQRLDGYRQALTEAGLAVDERLVVEVDRLDREGGQAAMAALLAAGDLPDAVFCFNDLVAIGLCWAAQEAGLRIPADLAVIGWDDTPEARWARPAISSVRADTEQLAQRSVAALVGQIEHDEPPRHEYVAHHLRARTSTTGRPYRPGETVEGPDWERLPPPAVRPR</sequence>
<protein>
    <submittedName>
        <fullName evidence="6">LacI family DNA-binding transcriptional regulator</fullName>
    </submittedName>
</protein>
<keyword evidence="3" id="KW-0804">Transcription</keyword>
<evidence type="ECO:0000256" key="1">
    <source>
        <dbReference type="ARBA" id="ARBA00023015"/>
    </source>
</evidence>
<evidence type="ECO:0000256" key="4">
    <source>
        <dbReference type="SAM" id="MobiDB-lite"/>
    </source>
</evidence>
<dbReference type="GO" id="GO:0000976">
    <property type="term" value="F:transcription cis-regulatory region binding"/>
    <property type="evidence" value="ECO:0007669"/>
    <property type="project" value="TreeGrafter"/>
</dbReference>
<dbReference type="SUPFAM" id="SSF53822">
    <property type="entry name" value="Periplasmic binding protein-like I"/>
    <property type="match status" value="1"/>
</dbReference>
<dbReference type="CDD" id="cd01392">
    <property type="entry name" value="HTH_LacI"/>
    <property type="match status" value="1"/>
</dbReference>
<feature type="domain" description="HTH lacI-type" evidence="5">
    <location>
        <begin position="3"/>
        <end position="57"/>
    </location>
</feature>
<dbReference type="InterPro" id="IPR028082">
    <property type="entry name" value="Peripla_BP_I"/>
</dbReference>
<dbReference type="InterPro" id="IPR046335">
    <property type="entry name" value="LacI/GalR-like_sensor"/>
</dbReference>
<evidence type="ECO:0000256" key="2">
    <source>
        <dbReference type="ARBA" id="ARBA00023125"/>
    </source>
</evidence>